<dbReference type="Pfam" id="PF01926">
    <property type="entry name" value="MMR_HSR1"/>
    <property type="match status" value="1"/>
</dbReference>
<dbReference type="InterPro" id="IPR027417">
    <property type="entry name" value="P-loop_NTPase"/>
</dbReference>
<dbReference type="GO" id="GO:0005525">
    <property type="term" value="F:GTP binding"/>
    <property type="evidence" value="ECO:0007669"/>
    <property type="project" value="UniProtKB-UniRule"/>
</dbReference>
<keyword evidence="5 10" id="KW-0547">Nucleotide-binding</keyword>
<evidence type="ECO:0000256" key="9">
    <source>
        <dbReference type="ARBA" id="ARBA00023306"/>
    </source>
</evidence>
<dbReference type="KEGG" id="ghl:GM160_00310"/>
<dbReference type="PANTHER" id="PTHR11649">
    <property type="entry name" value="MSS1/TRME-RELATED GTP-BINDING PROTEIN"/>
    <property type="match status" value="1"/>
</dbReference>
<comment type="similarity">
    <text evidence="2 10">Belongs to the TRAFAC class TrmE-Era-EngA-EngB-Septin-like GTPase superfamily. EngB GTPase family.</text>
</comment>
<dbReference type="Gene3D" id="3.40.50.300">
    <property type="entry name" value="P-loop containing nucleotide triphosphate hydrolases"/>
    <property type="match status" value="1"/>
</dbReference>
<keyword evidence="13" id="KW-1185">Reference proteome</keyword>
<dbReference type="InterPro" id="IPR006073">
    <property type="entry name" value="GTP-bd"/>
</dbReference>
<keyword evidence="6" id="KW-0460">Magnesium</keyword>
<dbReference type="RefSeq" id="WP_156227275.1">
    <property type="nucleotide sequence ID" value="NZ_CP046415.1"/>
</dbReference>
<organism evidence="12 13">
    <name type="scientific">Guyparkeria halophila</name>
    <dbReference type="NCBI Taxonomy" id="47960"/>
    <lineage>
        <taxon>Bacteria</taxon>
        <taxon>Pseudomonadati</taxon>
        <taxon>Pseudomonadota</taxon>
        <taxon>Gammaproteobacteria</taxon>
        <taxon>Chromatiales</taxon>
        <taxon>Thioalkalibacteraceae</taxon>
        <taxon>Guyparkeria</taxon>
    </lineage>
</organism>
<reference evidence="12 13" key="1">
    <citation type="submission" date="2019-11" db="EMBL/GenBank/DDBJ databases">
        <authorList>
            <person name="Zhang J."/>
            <person name="Sun C."/>
        </authorList>
    </citation>
    <scope>NUCLEOTIDE SEQUENCE [LARGE SCALE GENOMIC DNA]</scope>
    <source>
        <strain evidence="13">sp2</strain>
    </source>
</reference>
<evidence type="ECO:0000256" key="10">
    <source>
        <dbReference type="HAMAP-Rule" id="MF_00321"/>
    </source>
</evidence>
<dbReference type="Proteomes" id="UP000427716">
    <property type="component" value="Chromosome"/>
</dbReference>
<evidence type="ECO:0000259" key="11">
    <source>
        <dbReference type="PROSITE" id="PS51706"/>
    </source>
</evidence>
<comment type="function">
    <text evidence="10">Necessary for normal cell division and for the maintenance of normal septation.</text>
</comment>
<evidence type="ECO:0000313" key="13">
    <source>
        <dbReference type="Proteomes" id="UP000427716"/>
    </source>
</evidence>
<protein>
    <recommendedName>
        <fullName evidence="10">Probable GTP-binding protein EngB</fullName>
    </recommendedName>
</protein>
<comment type="cofactor">
    <cofactor evidence="1">
        <name>Mg(2+)</name>
        <dbReference type="ChEBI" id="CHEBI:18420"/>
    </cofactor>
</comment>
<evidence type="ECO:0000256" key="4">
    <source>
        <dbReference type="ARBA" id="ARBA00022723"/>
    </source>
</evidence>
<dbReference type="PANTHER" id="PTHR11649:SF13">
    <property type="entry name" value="ENGB-TYPE G DOMAIN-CONTAINING PROTEIN"/>
    <property type="match status" value="1"/>
</dbReference>
<keyword evidence="3 10" id="KW-0132">Cell division</keyword>
<dbReference type="AlphaFoldDB" id="A0A6I6CSM3"/>
<evidence type="ECO:0000256" key="7">
    <source>
        <dbReference type="ARBA" id="ARBA00023134"/>
    </source>
</evidence>
<gene>
    <name evidence="10" type="primary">engB</name>
    <name evidence="12" type="ORF">GM160_00310</name>
</gene>
<dbReference type="CDD" id="cd01876">
    <property type="entry name" value="YihA_EngB"/>
    <property type="match status" value="1"/>
</dbReference>
<dbReference type="GO" id="GO:0000917">
    <property type="term" value="P:division septum assembly"/>
    <property type="evidence" value="ECO:0007669"/>
    <property type="project" value="UniProtKB-KW"/>
</dbReference>
<keyword evidence="9 10" id="KW-0131">Cell cycle</keyword>
<dbReference type="FunFam" id="3.40.50.300:FF:000098">
    <property type="entry name" value="Probable GTP-binding protein EngB"/>
    <property type="match status" value="1"/>
</dbReference>
<evidence type="ECO:0000313" key="12">
    <source>
        <dbReference type="EMBL" id="QGT77446.1"/>
    </source>
</evidence>
<evidence type="ECO:0000256" key="2">
    <source>
        <dbReference type="ARBA" id="ARBA00009638"/>
    </source>
</evidence>
<keyword evidence="4" id="KW-0479">Metal-binding</keyword>
<feature type="domain" description="EngB-type G" evidence="11">
    <location>
        <begin position="32"/>
        <end position="209"/>
    </location>
</feature>
<keyword evidence="8 10" id="KW-0717">Septation</keyword>
<sequence>MTDDATRHQRRLFDAASFIKSAPRLADIGEDIGAEVAFAGRSNAGKSTALNALVGQKALARTSRTPGRTQMINLFGLGGETEGARRRLVDLPGYGFAKVPERVRRAWGEAMAQYFAERRSLVGVVVIMDIRHPLKPLDQQMIDYAVARGLPVLALLTKADKLSFGQAKQTVARLAREHPLPDGEWMAFSGTKGTHVREVRDVISAWLDRAPD</sequence>
<dbReference type="PROSITE" id="PS51706">
    <property type="entry name" value="G_ENGB"/>
    <property type="match status" value="1"/>
</dbReference>
<evidence type="ECO:0000256" key="6">
    <source>
        <dbReference type="ARBA" id="ARBA00022842"/>
    </source>
</evidence>
<dbReference type="SUPFAM" id="SSF52540">
    <property type="entry name" value="P-loop containing nucleoside triphosphate hydrolases"/>
    <property type="match status" value="1"/>
</dbReference>
<evidence type="ECO:0000256" key="3">
    <source>
        <dbReference type="ARBA" id="ARBA00022618"/>
    </source>
</evidence>
<dbReference type="EMBL" id="CP046415">
    <property type="protein sequence ID" value="QGT77446.1"/>
    <property type="molecule type" value="Genomic_DNA"/>
</dbReference>
<name>A0A6I6CSM3_9GAMM</name>
<proteinExistence type="inferred from homology"/>
<evidence type="ECO:0000256" key="5">
    <source>
        <dbReference type="ARBA" id="ARBA00022741"/>
    </source>
</evidence>
<dbReference type="NCBIfam" id="TIGR03598">
    <property type="entry name" value="GTPase_YsxC"/>
    <property type="match status" value="1"/>
</dbReference>
<dbReference type="GO" id="GO:0046872">
    <property type="term" value="F:metal ion binding"/>
    <property type="evidence" value="ECO:0007669"/>
    <property type="project" value="UniProtKB-KW"/>
</dbReference>
<accession>A0A6I6CSM3</accession>
<keyword evidence="7 10" id="KW-0342">GTP-binding</keyword>
<dbReference type="InterPro" id="IPR019987">
    <property type="entry name" value="GTP-bd_ribosome_bio_YsxC"/>
</dbReference>
<dbReference type="InterPro" id="IPR030393">
    <property type="entry name" value="G_ENGB_dom"/>
</dbReference>
<evidence type="ECO:0000256" key="1">
    <source>
        <dbReference type="ARBA" id="ARBA00001946"/>
    </source>
</evidence>
<dbReference type="GO" id="GO:0005829">
    <property type="term" value="C:cytosol"/>
    <property type="evidence" value="ECO:0007669"/>
    <property type="project" value="TreeGrafter"/>
</dbReference>
<dbReference type="HAMAP" id="MF_00321">
    <property type="entry name" value="GTPase_EngB"/>
    <property type="match status" value="1"/>
</dbReference>
<evidence type="ECO:0000256" key="8">
    <source>
        <dbReference type="ARBA" id="ARBA00023210"/>
    </source>
</evidence>